<dbReference type="EMBL" id="FPIZ01000037">
    <property type="protein sequence ID" value="SFW88697.1"/>
    <property type="molecule type" value="Genomic_DNA"/>
</dbReference>
<dbReference type="Pfam" id="PF00126">
    <property type="entry name" value="HTH_1"/>
    <property type="match status" value="1"/>
</dbReference>
<dbReference type="InterPro" id="IPR050950">
    <property type="entry name" value="HTH-type_LysR_regulators"/>
</dbReference>
<dbReference type="SUPFAM" id="SSF46785">
    <property type="entry name" value="Winged helix' DNA-binding domain"/>
    <property type="match status" value="1"/>
</dbReference>
<dbReference type="RefSeq" id="WP_083571901.1">
    <property type="nucleotide sequence ID" value="NZ_CP140154.1"/>
</dbReference>
<feature type="domain" description="HTH lysR-type" evidence="5">
    <location>
        <begin position="7"/>
        <end position="64"/>
    </location>
</feature>
<dbReference type="PROSITE" id="PS50931">
    <property type="entry name" value="HTH_LYSR"/>
    <property type="match status" value="1"/>
</dbReference>
<keyword evidence="4" id="KW-0804">Transcription</keyword>
<sequence length="298" mass="33829">MIYICSMELRQLRYFVKTAEILNFTEAASMLYISQSTLSQQVKQLEEELNTPLFDRIGKKVMLTEAGKLFLPYARQSIQNAEDGQHLLEDLQELHTGELAIGVTYGLQSLLTRTIIEFSARYPQIKIILTSGPSQDLLEKLRQVQLDFVLSFTPAQKNDLLISQTLFESRLSLIVPVNDPLTQRKSVDIKEVETLPLLMPSKGFNTRSFLDLVFEKNKIYPDIKMELSDISILLQLVATGRWYTVLTTASLVGQTEVQAVRITGKEMSRQATISWPANAYRKKAAIVFAEMLQRFGGE</sequence>
<dbReference type="PRINTS" id="PR00039">
    <property type="entry name" value="HTHLYSR"/>
</dbReference>
<dbReference type="Gene3D" id="1.10.10.10">
    <property type="entry name" value="Winged helix-like DNA-binding domain superfamily/Winged helix DNA-binding domain"/>
    <property type="match status" value="1"/>
</dbReference>
<dbReference type="FunFam" id="1.10.10.10:FF:000001">
    <property type="entry name" value="LysR family transcriptional regulator"/>
    <property type="match status" value="1"/>
</dbReference>
<evidence type="ECO:0000256" key="1">
    <source>
        <dbReference type="ARBA" id="ARBA00009437"/>
    </source>
</evidence>
<dbReference type="InterPro" id="IPR036388">
    <property type="entry name" value="WH-like_DNA-bd_sf"/>
</dbReference>
<dbReference type="InterPro" id="IPR036390">
    <property type="entry name" value="WH_DNA-bd_sf"/>
</dbReference>
<evidence type="ECO:0000313" key="7">
    <source>
        <dbReference type="EMBL" id="WQG91252.1"/>
    </source>
</evidence>
<keyword evidence="3" id="KW-0238">DNA-binding</keyword>
<dbReference type="Pfam" id="PF03466">
    <property type="entry name" value="LysR_substrate"/>
    <property type="match status" value="1"/>
</dbReference>
<dbReference type="GO" id="GO:0003677">
    <property type="term" value="F:DNA binding"/>
    <property type="evidence" value="ECO:0007669"/>
    <property type="project" value="UniProtKB-KW"/>
</dbReference>
<gene>
    <name evidence="6" type="ORF">SAMN05661012_06297</name>
    <name evidence="7" type="ORF">SR876_07060</name>
</gene>
<dbReference type="SUPFAM" id="SSF53850">
    <property type="entry name" value="Periplasmic binding protein-like II"/>
    <property type="match status" value="1"/>
</dbReference>
<dbReference type="PANTHER" id="PTHR30419">
    <property type="entry name" value="HTH-TYPE TRANSCRIPTIONAL REGULATOR YBHD"/>
    <property type="match status" value="1"/>
</dbReference>
<evidence type="ECO:0000313" key="8">
    <source>
        <dbReference type="Proteomes" id="UP000183788"/>
    </source>
</evidence>
<organism evidence="6 8">
    <name type="scientific">Chitinophaga sancti</name>
    <dbReference type="NCBI Taxonomy" id="1004"/>
    <lineage>
        <taxon>Bacteria</taxon>
        <taxon>Pseudomonadati</taxon>
        <taxon>Bacteroidota</taxon>
        <taxon>Chitinophagia</taxon>
        <taxon>Chitinophagales</taxon>
        <taxon>Chitinophagaceae</taxon>
        <taxon>Chitinophaga</taxon>
    </lineage>
</organism>
<dbReference type="CDD" id="cd05466">
    <property type="entry name" value="PBP2_LTTR_substrate"/>
    <property type="match status" value="1"/>
</dbReference>
<dbReference type="PANTHER" id="PTHR30419:SF8">
    <property type="entry name" value="NITROGEN ASSIMILATION TRANSCRIPTIONAL ACTIVATOR-RELATED"/>
    <property type="match status" value="1"/>
</dbReference>
<dbReference type="InterPro" id="IPR005119">
    <property type="entry name" value="LysR_subst-bd"/>
</dbReference>
<evidence type="ECO:0000259" key="5">
    <source>
        <dbReference type="PROSITE" id="PS50931"/>
    </source>
</evidence>
<dbReference type="GO" id="GO:0003700">
    <property type="term" value="F:DNA-binding transcription factor activity"/>
    <property type="evidence" value="ECO:0007669"/>
    <property type="project" value="InterPro"/>
</dbReference>
<accession>A0A1K1SWH5</accession>
<name>A0A1K1SWH5_9BACT</name>
<protein>
    <submittedName>
        <fullName evidence="6">LysR family transcriptional regulator, cyn operon transcriptional activator</fullName>
    </submittedName>
    <submittedName>
        <fullName evidence="7">LysR substrate-binding domain-containing protein</fullName>
    </submittedName>
</protein>
<keyword evidence="2" id="KW-0805">Transcription regulation</keyword>
<dbReference type="Proteomes" id="UP000183788">
    <property type="component" value="Unassembled WGS sequence"/>
</dbReference>
<dbReference type="Proteomes" id="UP001326715">
    <property type="component" value="Chromosome"/>
</dbReference>
<dbReference type="EMBL" id="CP140154">
    <property type="protein sequence ID" value="WQG91252.1"/>
    <property type="molecule type" value="Genomic_DNA"/>
</dbReference>
<comment type="similarity">
    <text evidence="1">Belongs to the LysR transcriptional regulatory family.</text>
</comment>
<proteinExistence type="inferred from homology"/>
<dbReference type="Gene3D" id="3.40.190.290">
    <property type="match status" value="1"/>
</dbReference>
<reference evidence="7 9" key="2">
    <citation type="submission" date="2023-11" db="EMBL/GenBank/DDBJ databases">
        <title>MicrobeMod: A computational toolkit for identifying prokaryotic methylation and restriction-modification with nanopore sequencing.</title>
        <authorList>
            <person name="Crits-Christoph A."/>
            <person name="Kang S.C."/>
            <person name="Lee H."/>
            <person name="Ostrov N."/>
        </authorList>
    </citation>
    <scope>NUCLEOTIDE SEQUENCE [LARGE SCALE GENOMIC DNA]</scope>
    <source>
        <strain evidence="7 9">ATCC 23090</strain>
    </source>
</reference>
<evidence type="ECO:0000313" key="9">
    <source>
        <dbReference type="Proteomes" id="UP001326715"/>
    </source>
</evidence>
<keyword evidence="9" id="KW-1185">Reference proteome</keyword>
<evidence type="ECO:0000313" key="6">
    <source>
        <dbReference type="EMBL" id="SFW88697.1"/>
    </source>
</evidence>
<dbReference type="STRING" id="1004.SAMN05661012_06297"/>
<dbReference type="AlphaFoldDB" id="A0A1K1SWH5"/>
<evidence type="ECO:0000256" key="4">
    <source>
        <dbReference type="ARBA" id="ARBA00023163"/>
    </source>
</evidence>
<dbReference type="GO" id="GO:0005829">
    <property type="term" value="C:cytosol"/>
    <property type="evidence" value="ECO:0007669"/>
    <property type="project" value="TreeGrafter"/>
</dbReference>
<evidence type="ECO:0000256" key="2">
    <source>
        <dbReference type="ARBA" id="ARBA00023015"/>
    </source>
</evidence>
<dbReference type="InterPro" id="IPR000847">
    <property type="entry name" value="LysR_HTH_N"/>
</dbReference>
<dbReference type="OrthoDB" id="9803735at2"/>
<evidence type="ECO:0000256" key="3">
    <source>
        <dbReference type="ARBA" id="ARBA00023125"/>
    </source>
</evidence>
<reference evidence="6 8" key="1">
    <citation type="submission" date="2016-11" db="EMBL/GenBank/DDBJ databases">
        <authorList>
            <person name="Jaros S."/>
            <person name="Januszkiewicz K."/>
            <person name="Wedrychowicz H."/>
        </authorList>
    </citation>
    <scope>NUCLEOTIDE SEQUENCE [LARGE SCALE GENOMIC DNA]</scope>
    <source>
        <strain evidence="6 8">DSM 784</strain>
    </source>
</reference>